<reference evidence="1 2" key="1">
    <citation type="submission" date="2014-04" db="EMBL/GenBank/DDBJ databases">
        <authorList>
            <consortium name="DOE Joint Genome Institute"/>
            <person name="Kuo A."/>
            <person name="Tarkka M."/>
            <person name="Buscot F."/>
            <person name="Kohler A."/>
            <person name="Nagy L.G."/>
            <person name="Floudas D."/>
            <person name="Copeland A."/>
            <person name="Barry K.W."/>
            <person name="Cichocki N."/>
            <person name="Veneault-Fourrey C."/>
            <person name="LaButti K."/>
            <person name="Lindquist E.A."/>
            <person name="Lipzen A."/>
            <person name="Lundell T."/>
            <person name="Morin E."/>
            <person name="Murat C."/>
            <person name="Sun H."/>
            <person name="Tunlid A."/>
            <person name="Henrissat B."/>
            <person name="Grigoriev I.V."/>
            <person name="Hibbett D.S."/>
            <person name="Martin F."/>
            <person name="Nordberg H.P."/>
            <person name="Cantor M.N."/>
            <person name="Hua S.X."/>
        </authorList>
    </citation>
    <scope>NUCLEOTIDE SEQUENCE [LARGE SCALE GENOMIC DNA]</scope>
    <source>
        <strain evidence="1 2">F 1598</strain>
    </source>
</reference>
<dbReference type="HOGENOM" id="CLU_2321231_0_0_1"/>
<proteinExistence type="predicted"/>
<gene>
    <name evidence="1" type="ORF">PILCRDRAFT_747066</name>
</gene>
<evidence type="ECO:0000313" key="2">
    <source>
        <dbReference type="Proteomes" id="UP000054166"/>
    </source>
</evidence>
<sequence length="99" mass="11759">MVSDFFMRISWLRMWYLSCYTTASHWNVSDRIVSVMIIQRQRRTILSILGPRHWSSRSGATSKIRKPRKVCDPLLFLDTVSRRRKNPSLARWSGLMNML</sequence>
<organism evidence="1 2">
    <name type="scientific">Piloderma croceum (strain F 1598)</name>
    <dbReference type="NCBI Taxonomy" id="765440"/>
    <lineage>
        <taxon>Eukaryota</taxon>
        <taxon>Fungi</taxon>
        <taxon>Dikarya</taxon>
        <taxon>Basidiomycota</taxon>
        <taxon>Agaricomycotina</taxon>
        <taxon>Agaricomycetes</taxon>
        <taxon>Agaricomycetidae</taxon>
        <taxon>Atheliales</taxon>
        <taxon>Atheliaceae</taxon>
        <taxon>Piloderma</taxon>
    </lineage>
</organism>
<dbReference type="EMBL" id="KN833180">
    <property type="protein sequence ID" value="KIM71980.1"/>
    <property type="molecule type" value="Genomic_DNA"/>
</dbReference>
<keyword evidence="2" id="KW-1185">Reference proteome</keyword>
<name>A0A0C3EH34_PILCF</name>
<evidence type="ECO:0000313" key="1">
    <source>
        <dbReference type="EMBL" id="KIM71980.1"/>
    </source>
</evidence>
<dbReference type="Proteomes" id="UP000054166">
    <property type="component" value="Unassembled WGS sequence"/>
</dbReference>
<dbReference type="AlphaFoldDB" id="A0A0C3EH34"/>
<protein>
    <submittedName>
        <fullName evidence="1">Uncharacterized protein</fullName>
    </submittedName>
</protein>
<dbReference type="InParanoid" id="A0A0C3EH34"/>
<reference evidence="2" key="2">
    <citation type="submission" date="2015-01" db="EMBL/GenBank/DDBJ databases">
        <title>Evolutionary Origins and Diversification of the Mycorrhizal Mutualists.</title>
        <authorList>
            <consortium name="DOE Joint Genome Institute"/>
            <consortium name="Mycorrhizal Genomics Consortium"/>
            <person name="Kohler A."/>
            <person name="Kuo A."/>
            <person name="Nagy L.G."/>
            <person name="Floudas D."/>
            <person name="Copeland A."/>
            <person name="Barry K.W."/>
            <person name="Cichocki N."/>
            <person name="Veneault-Fourrey C."/>
            <person name="LaButti K."/>
            <person name="Lindquist E.A."/>
            <person name="Lipzen A."/>
            <person name="Lundell T."/>
            <person name="Morin E."/>
            <person name="Murat C."/>
            <person name="Riley R."/>
            <person name="Ohm R."/>
            <person name="Sun H."/>
            <person name="Tunlid A."/>
            <person name="Henrissat B."/>
            <person name="Grigoriev I.V."/>
            <person name="Hibbett D.S."/>
            <person name="Martin F."/>
        </authorList>
    </citation>
    <scope>NUCLEOTIDE SEQUENCE [LARGE SCALE GENOMIC DNA]</scope>
    <source>
        <strain evidence="2">F 1598</strain>
    </source>
</reference>
<accession>A0A0C3EH34</accession>